<gene>
    <name evidence="4" type="primary">LOC118416113</name>
</gene>
<organism evidence="3 4">
    <name type="scientific">Branchiostoma floridae</name>
    <name type="common">Florida lancelet</name>
    <name type="synonym">Amphioxus</name>
    <dbReference type="NCBI Taxonomy" id="7739"/>
    <lineage>
        <taxon>Eukaryota</taxon>
        <taxon>Metazoa</taxon>
        <taxon>Chordata</taxon>
        <taxon>Cephalochordata</taxon>
        <taxon>Leptocardii</taxon>
        <taxon>Amphioxiformes</taxon>
        <taxon>Branchiostomatidae</taxon>
        <taxon>Branchiostoma</taxon>
    </lineage>
</organism>
<dbReference type="Gene3D" id="3.40.50.1460">
    <property type="match status" value="1"/>
</dbReference>
<dbReference type="InterPro" id="IPR011600">
    <property type="entry name" value="Pept_C14_caspase"/>
</dbReference>
<evidence type="ECO:0000313" key="3">
    <source>
        <dbReference type="Proteomes" id="UP000001554"/>
    </source>
</evidence>
<dbReference type="GeneID" id="118416113"/>
<evidence type="ECO:0000259" key="2">
    <source>
        <dbReference type="Pfam" id="PF00656"/>
    </source>
</evidence>
<dbReference type="AlphaFoldDB" id="A0A9J7L688"/>
<evidence type="ECO:0000256" key="1">
    <source>
        <dbReference type="SAM" id="MobiDB-lite"/>
    </source>
</evidence>
<dbReference type="GO" id="GO:0006508">
    <property type="term" value="P:proteolysis"/>
    <property type="evidence" value="ECO:0007669"/>
    <property type="project" value="InterPro"/>
</dbReference>
<accession>A0A9J7L688</accession>
<proteinExistence type="predicted"/>
<feature type="region of interest" description="Disordered" evidence="1">
    <location>
        <begin position="156"/>
        <end position="181"/>
    </location>
</feature>
<protein>
    <submittedName>
        <fullName evidence="4">Uncharacterized protein LOC118416113</fullName>
    </submittedName>
</protein>
<dbReference type="GO" id="GO:0004197">
    <property type="term" value="F:cysteine-type endopeptidase activity"/>
    <property type="evidence" value="ECO:0007669"/>
    <property type="project" value="InterPro"/>
</dbReference>
<reference evidence="3" key="1">
    <citation type="journal article" date="2020" name="Nat. Ecol. Evol.">
        <title>Deeply conserved synteny resolves early events in vertebrate evolution.</title>
        <authorList>
            <person name="Simakov O."/>
            <person name="Marletaz F."/>
            <person name="Yue J.X."/>
            <person name="O'Connell B."/>
            <person name="Jenkins J."/>
            <person name="Brandt A."/>
            <person name="Calef R."/>
            <person name="Tung C.H."/>
            <person name="Huang T.K."/>
            <person name="Schmutz J."/>
            <person name="Satoh N."/>
            <person name="Yu J.K."/>
            <person name="Putnam N.H."/>
            <person name="Green R.E."/>
            <person name="Rokhsar D.S."/>
        </authorList>
    </citation>
    <scope>NUCLEOTIDE SEQUENCE [LARGE SCALE GENOMIC DNA]</scope>
    <source>
        <strain evidence="3">S238N-H82</strain>
    </source>
</reference>
<dbReference type="Pfam" id="PF00656">
    <property type="entry name" value="Peptidase_C14"/>
    <property type="match status" value="1"/>
</dbReference>
<dbReference type="RefSeq" id="XP_035677079.1">
    <property type="nucleotide sequence ID" value="XM_035821186.1"/>
</dbReference>
<feature type="domain" description="Peptidase C14 caspase" evidence="2">
    <location>
        <begin position="33"/>
        <end position="233"/>
    </location>
</feature>
<sequence>MKSQTQSFRCPKHRTETTGLGYNTFVIAVGQDGFVEDAETFKEVVTNPNICGVRYWKLLLLPDITDIKAAVRKVAAKIQQVPKGQQSVFIYYHSGHGKEQGLFFSEWQEEDKLYAVLSKELRDILSGSGATKSLFILDACHASSIEVYTIKGVQQENNSSSEQTKMEDGEEEFPGDDKFYSEPPKAMYGNDKIPEGSILWASSRQNEKSVKKEKYSVFTKYILSGLQGGNCGQDNCPNCQSFQRQARDTGAVSLDLLHDYVCDHMMHDQTSLQSQTPSLVGQKGKRYWIAYTQDQAGGTHVEEVDAAGAGPDR</sequence>
<evidence type="ECO:0000313" key="4">
    <source>
        <dbReference type="RefSeq" id="XP_035677079.1"/>
    </source>
</evidence>
<keyword evidence="3" id="KW-1185">Reference proteome</keyword>
<dbReference type="Proteomes" id="UP000001554">
    <property type="component" value="Chromosome 5"/>
</dbReference>
<reference evidence="4" key="2">
    <citation type="submission" date="2025-08" db="UniProtKB">
        <authorList>
            <consortium name="RefSeq"/>
        </authorList>
    </citation>
    <scope>IDENTIFICATION</scope>
    <source>
        <strain evidence="4">S238N-H82</strain>
        <tissue evidence="4">Testes</tissue>
    </source>
</reference>
<name>A0A9J7L688_BRAFL</name>
<dbReference type="KEGG" id="bfo:118416113"/>